<dbReference type="Pfam" id="PF08125">
    <property type="entry name" value="Mannitol_dh_C"/>
    <property type="match status" value="1"/>
</dbReference>
<dbReference type="InterPro" id="IPR036291">
    <property type="entry name" value="NAD(P)-bd_dom_sf"/>
</dbReference>
<dbReference type="InterPro" id="IPR008927">
    <property type="entry name" value="6-PGluconate_DH-like_C_sf"/>
</dbReference>
<proteinExistence type="predicted"/>
<dbReference type="Proteomes" id="UP000199421">
    <property type="component" value="Unassembled WGS sequence"/>
</dbReference>
<dbReference type="SUPFAM" id="SSF48179">
    <property type="entry name" value="6-phosphogluconate dehydrogenase C-terminal domain-like"/>
    <property type="match status" value="1"/>
</dbReference>
<keyword evidence="6" id="KW-1185">Reference proteome</keyword>
<dbReference type="Gene3D" id="3.40.50.720">
    <property type="entry name" value="NAD(P)-binding Rossmann-like Domain"/>
    <property type="match status" value="1"/>
</dbReference>
<evidence type="ECO:0000313" key="6">
    <source>
        <dbReference type="Proteomes" id="UP000199421"/>
    </source>
</evidence>
<dbReference type="NCBIfam" id="NF002969">
    <property type="entry name" value="PRK03643.1"/>
    <property type="match status" value="1"/>
</dbReference>
<dbReference type="GO" id="GO:0019592">
    <property type="term" value="P:mannitol catabolic process"/>
    <property type="evidence" value="ECO:0007669"/>
    <property type="project" value="TreeGrafter"/>
</dbReference>
<feature type="domain" description="Mannitol dehydrogenase C-terminal" evidence="4">
    <location>
        <begin position="288"/>
        <end position="492"/>
    </location>
</feature>
<evidence type="ECO:0000313" key="5">
    <source>
        <dbReference type="EMBL" id="SEL45630.1"/>
    </source>
</evidence>
<name>A0A1H7QBY9_OLID1</name>
<dbReference type="STRING" id="407022.SAMN05661044_02542"/>
<accession>A0A1H7QBY9</accession>
<dbReference type="AlphaFoldDB" id="A0A1H7QBY9"/>
<dbReference type="Gene3D" id="1.10.1040.10">
    <property type="entry name" value="N-(1-d-carboxylethyl)-l-norvaline Dehydrogenase, domain 2"/>
    <property type="match status" value="1"/>
</dbReference>
<dbReference type="EMBL" id="FOAF01000002">
    <property type="protein sequence ID" value="SEL45630.1"/>
    <property type="molecule type" value="Genomic_DNA"/>
</dbReference>
<gene>
    <name evidence="5" type="ORF">SAMN05661044_02542</name>
</gene>
<dbReference type="GO" id="GO:0005829">
    <property type="term" value="C:cytosol"/>
    <property type="evidence" value="ECO:0007669"/>
    <property type="project" value="TreeGrafter"/>
</dbReference>
<organism evidence="5 6">
    <name type="scientific">Olivibacter domesticus</name>
    <name type="common">Pseudosphingobacterium domesticum</name>
    <dbReference type="NCBI Taxonomy" id="407022"/>
    <lineage>
        <taxon>Bacteria</taxon>
        <taxon>Pseudomonadati</taxon>
        <taxon>Bacteroidota</taxon>
        <taxon>Sphingobacteriia</taxon>
        <taxon>Sphingobacteriales</taxon>
        <taxon>Sphingobacteriaceae</taxon>
        <taxon>Olivibacter</taxon>
    </lineage>
</organism>
<feature type="domain" description="Mannitol dehydrogenase N-terminal" evidence="3">
    <location>
        <begin position="31"/>
        <end position="266"/>
    </location>
</feature>
<dbReference type="SUPFAM" id="SSF51735">
    <property type="entry name" value="NAD(P)-binding Rossmann-fold domains"/>
    <property type="match status" value="1"/>
</dbReference>
<dbReference type="GO" id="GO:0008926">
    <property type="term" value="F:mannitol-1-phosphate 5-dehydrogenase activity"/>
    <property type="evidence" value="ECO:0007669"/>
    <property type="project" value="TreeGrafter"/>
</dbReference>
<keyword evidence="2" id="KW-0520">NAD</keyword>
<evidence type="ECO:0000259" key="3">
    <source>
        <dbReference type="Pfam" id="PF01232"/>
    </source>
</evidence>
<evidence type="ECO:0000256" key="1">
    <source>
        <dbReference type="ARBA" id="ARBA00023002"/>
    </source>
</evidence>
<dbReference type="PANTHER" id="PTHR30524">
    <property type="entry name" value="MANNITOL-1-PHOSPHATE 5-DEHYDROGENASE"/>
    <property type="match status" value="1"/>
</dbReference>
<keyword evidence="1" id="KW-0560">Oxidoreductase</keyword>
<sequence length="513" mass="57892">MERLNNKFLQTGSLPAEVLGPVANWNELPVKVIQFGTGVLLRGLPDYFIDKANRAGIFNGRIVVVKSTSTGKTDSFNEQDGLYTLCVKGIEDGKDVEEYLLNSSIKEVLSAQDNWHDIMQYALDPEMKVVISNTTEVGIVYDKNDNILAQPPASFPGKLLAFLYARFKHFEGSKASGLVVVPTELISDNGLKLKNILLQLASEHLSEEKFISWLNDANYFCNSLVDRIVPGKLPYEEHQSMEKKLGYKDELMIMAEPFRLWAIEAKDPYVKEVLSFSTIDEGLVITGDISKFKELKLRLLNGTHTFTCGLAVLAGFETVKEAMANPLMEHFITNLLMQEIVPTVVGSQISKEEADVFAGKVLDRFRNKSLDHKWINITLNYTSKMEMRNVALLKGYYKGHNASSQYMALGFAAYLLFMKGKKSIDNTYKGYVNNRGYYAINDESAEIFENLWNRQSPEQVVDDVLKNQRLWNVNLSTLPTFGSEVKKYLHALMNKEALDVISEVVNNKEIQSV</sequence>
<evidence type="ECO:0000259" key="4">
    <source>
        <dbReference type="Pfam" id="PF08125"/>
    </source>
</evidence>
<dbReference type="RefSeq" id="WP_202907827.1">
    <property type="nucleotide sequence ID" value="NZ_FOAF01000002.1"/>
</dbReference>
<evidence type="ECO:0000256" key="2">
    <source>
        <dbReference type="ARBA" id="ARBA00023027"/>
    </source>
</evidence>
<dbReference type="InterPro" id="IPR013328">
    <property type="entry name" value="6PGD_dom2"/>
</dbReference>
<dbReference type="InterPro" id="IPR013131">
    <property type="entry name" value="Mannitol_DH_N"/>
</dbReference>
<protein>
    <submittedName>
        <fullName evidence="5">Tagaturonate reductase</fullName>
    </submittedName>
</protein>
<dbReference type="Pfam" id="PF01232">
    <property type="entry name" value="Mannitol_dh"/>
    <property type="match status" value="1"/>
</dbReference>
<dbReference type="InterPro" id="IPR013118">
    <property type="entry name" value="Mannitol_DH_C"/>
</dbReference>
<reference evidence="6" key="1">
    <citation type="submission" date="2016-10" db="EMBL/GenBank/DDBJ databases">
        <authorList>
            <person name="Varghese N."/>
            <person name="Submissions S."/>
        </authorList>
    </citation>
    <scope>NUCLEOTIDE SEQUENCE [LARGE SCALE GENOMIC DNA]</scope>
    <source>
        <strain evidence="6">DSM 18733</strain>
    </source>
</reference>
<dbReference type="PANTHER" id="PTHR30524:SF0">
    <property type="entry name" value="ALTRONATE OXIDOREDUCTASE-RELATED"/>
    <property type="match status" value="1"/>
</dbReference>